<keyword evidence="4" id="KW-1185">Reference proteome</keyword>
<keyword evidence="2" id="KW-1133">Transmembrane helix</keyword>
<evidence type="ECO:0000313" key="4">
    <source>
        <dbReference type="Proteomes" id="UP000321723"/>
    </source>
</evidence>
<dbReference type="EMBL" id="BJVQ01000063">
    <property type="protein sequence ID" value="GEL48145.1"/>
    <property type="molecule type" value="Genomic_DNA"/>
</dbReference>
<accession>A0A511FFX3</accession>
<feature type="compositionally biased region" description="Low complexity" evidence="1">
    <location>
        <begin position="47"/>
        <end position="57"/>
    </location>
</feature>
<name>A0A511FFX3_9CELL</name>
<organism evidence="3 4">
    <name type="scientific">Cellulomonas hominis</name>
    <dbReference type="NCBI Taxonomy" id="156981"/>
    <lineage>
        <taxon>Bacteria</taxon>
        <taxon>Bacillati</taxon>
        <taxon>Actinomycetota</taxon>
        <taxon>Actinomycetes</taxon>
        <taxon>Micrococcales</taxon>
        <taxon>Cellulomonadaceae</taxon>
        <taxon>Cellulomonas</taxon>
    </lineage>
</organism>
<proteinExistence type="predicted"/>
<keyword evidence="2" id="KW-0472">Membrane</keyword>
<feature type="region of interest" description="Disordered" evidence="1">
    <location>
        <begin position="44"/>
        <end position="74"/>
    </location>
</feature>
<keyword evidence="2" id="KW-0812">Transmembrane</keyword>
<protein>
    <submittedName>
        <fullName evidence="3">Uncharacterized protein</fullName>
    </submittedName>
</protein>
<evidence type="ECO:0000256" key="1">
    <source>
        <dbReference type="SAM" id="MobiDB-lite"/>
    </source>
</evidence>
<comment type="caution">
    <text evidence="3">The sequence shown here is derived from an EMBL/GenBank/DDBJ whole genome shotgun (WGS) entry which is preliminary data.</text>
</comment>
<gene>
    <name evidence="3" type="ORF">CHO01_32610</name>
</gene>
<evidence type="ECO:0000256" key="2">
    <source>
        <dbReference type="SAM" id="Phobius"/>
    </source>
</evidence>
<sequence length="74" mass="8002">MTAGSCWRVIWYACQTWWYHRVFFTFAGFAGALAAADLSRAMTQESTGARTPATRPGGPRPQGPPSLAVARRAG</sequence>
<reference evidence="3 4" key="1">
    <citation type="submission" date="2019-07" db="EMBL/GenBank/DDBJ databases">
        <title>Whole genome shotgun sequence of Cellulomonas hominis NBRC 16055.</title>
        <authorList>
            <person name="Hosoyama A."/>
            <person name="Uohara A."/>
            <person name="Ohji S."/>
            <person name="Ichikawa N."/>
        </authorList>
    </citation>
    <scope>NUCLEOTIDE SEQUENCE [LARGE SCALE GENOMIC DNA]</scope>
    <source>
        <strain evidence="3 4">NBRC 16055</strain>
    </source>
</reference>
<feature type="transmembrane region" description="Helical" evidence="2">
    <location>
        <begin position="17"/>
        <end position="36"/>
    </location>
</feature>
<evidence type="ECO:0000313" key="3">
    <source>
        <dbReference type="EMBL" id="GEL48145.1"/>
    </source>
</evidence>
<dbReference type="Proteomes" id="UP000321723">
    <property type="component" value="Unassembled WGS sequence"/>
</dbReference>
<dbReference type="AlphaFoldDB" id="A0A511FFX3"/>